<dbReference type="PRINTS" id="PR00471">
    <property type="entry name" value="ACETATEKNASE"/>
</dbReference>
<dbReference type="NCBIfam" id="TIGR02707">
    <property type="entry name" value="butyr_kinase"/>
    <property type="match status" value="1"/>
</dbReference>
<evidence type="ECO:0000256" key="9">
    <source>
        <dbReference type="HAMAP-Rule" id="MF_00542"/>
    </source>
</evidence>
<evidence type="ECO:0000256" key="7">
    <source>
        <dbReference type="ARBA" id="ARBA00022840"/>
    </source>
</evidence>
<evidence type="ECO:0000256" key="8">
    <source>
        <dbReference type="ARBA" id="ARBA00048596"/>
    </source>
</evidence>
<evidence type="ECO:0000313" key="12">
    <source>
        <dbReference type="Proteomes" id="UP000216024"/>
    </source>
</evidence>
<keyword evidence="5 9" id="KW-0547">Nucleotide-binding</keyword>
<protein>
    <recommendedName>
        <fullName evidence="9">Probable butyrate kinase</fullName>
        <shortName evidence="9">BK</shortName>
        <ecNumber evidence="9">2.7.2.7</ecNumber>
    </recommendedName>
    <alternativeName>
        <fullName evidence="9">Branched-chain carboxylic acid kinase</fullName>
    </alternativeName>
</protein>
<dbReference type="GO" id="GO:0008776">
    <property type="term" value="F:acetate kinase activity"/>
    <property type="evidence" value="ECO:0007669"/>
    <property type="project" value="TreeGrafter"/>
</dbReference>
<dbReference type="EC" id="2.7.2.7" evidence="9"/>
<dbReference type="SUPFAM" id="SSF53067">
    <property type="entry name" value="Actin-like ATPase domain"/>
    <property type="match status" value="2"/>
</dbReference>
<keyword evidence="6 9" id="KW-0418">Kinase</keyword>
<evidence type="ECO:0000256" key="10">
    <source>
        <dbReference type="RuleBase" id="RU003835"/>
    </source>
</evidence>
<dbReference type="GO" id="GO:0005524">
    <property type="term" value="F:ATP binding"/>
    <property type="evidence" value="ECO:0007669"/>
    <property type="project" value="UniProtKB-KW"/>
</dbReference>
<dbReference type="EMBL" id="NIBG01000006">
    <property type="protein sequence ID" value="PAB59757.1"/>
    <property type="molecule type" value="Genomic_DNA"/>
</dbReference>
<dbReference type="PROSITE" id="PS01075">
    <property type="entry name" value="ACETATE_KINASE_1"/>
    <property type="match status" value="1"/>
</dbReference>
<keyword evidence="4 9" id="KW-0808">Transferase</keyword>
<evidence type="ECO:0000313" key="11">
    <source>
        <dbReference type="EMBL" id="PAB59757.1"/>
    </source>
</evidence>
<evidence type="ECO:0000256" key="1">
    <source>
        <dbReference type="ARBA" id="ARBA00004496"/>
    </source>
</evidence>
<evidence type="ECO:0000256" key="6">
    <source>
        <dbReference type="ARBA" id="ARBA00022777"/>
    </source>
</evidence>
<dbReference type="NCBIfam" id="NF002834">
    <property type="entry name" value="PRK03011.1-5"/>
    <property type="match status" value="1"/>
</dbReference>
<sequence>MKHYVLSINPGSTSTKVAIYENELEIHKTTIDHSSEELKKYDKTIEQCSMRKDAILKFLEEVGFDVKELSGVVGRGGMLPPVKSGAYRVNESMIDRLTNRPVVEHASNLGGIIAYEIANPLGINAYVYDSVAVDELMPIARISGMKEIERKSFSHALNMRAMAIKTAKKIEKSYYDCNFIVAHLGGGISISVHNKGKMVDIVSDDEGPFSPERAGRVPCRELINLCFSGKYDKKTMSKMLRGKGGLISYLDTNSALDVQKMIDEGNEEAKLVYEAMAYQVAKGIGELATVVDGKVDRVIITGGIAHSKLISEWIKSRVEFIAPVEIVPGENELEALALGGLRVLNGEETAYEYDLG</sequence>
<dbReference type="Gene3D" id="3.30.420.40">
    <property type="match status" value="2"/>
</dbReference>
<dbReference type="PANTHER" id="PTHR21060">
    <property type="entry name" value="ACETATE KINASE"/>
    <property type="match status" value="1"/>
</dbReference>
<evidence type="ECO:0000256" key="4">
    <source>
        <dbReference type="ARBA" id="ARBA00022679"/>
    </source>
</evidence>
<dbReference type="InterPro" id="IPR011245">
    <property type="entry name" value="Butyrate_kin"/>
</dbReference>
<dbReference type="PROSITE" id="PS01076">
    <property type="entry name" value="ACETATE_KINASE_2"/>
    <property type="match status" value="1"/>
</dbReference>
<accession>A0A267MJY0</accession>
<keyword evidence="7 9" id="KW-0067">ATP-binding</keyword>
<gene>
    <name evidence="9 11" type="primary">buk</name>
    <name evidence="11" type="ORF">CCE28_09330</name>
</gene>
<dbReference type="GO" id="GO:0005737">
    <property type="term" value="C:cytoplasm"/>
    <property type="evidence" value="ECO:0007669"/>
    <property type="project" value="UniProtKB-SubCell"/>
</dbReference>
<dbReference type="PIRSF" id="PIRSF036458">
    <property type="entry name" value="Butyrate_kin"/>
    <property type="match status" value="1"/>
</dbReference>
<dbReference type="OrthoDB" id="9771859at2"/>
<evidence type="ECO:0000256" key="5">
    <source>
        <dbReference type="ARBA" id="ARBA00022741"/>
    </source>
</evidence>
<comment type="catalytic activity">
    <reaction evidence="8 9">
        <text>butanoate + ATP = butanoyl phosphate + ADP</text>
        <dbReference type="Rhea" id="RHEA:13585"/>
        <dbReference type="ChEBI" id="CHEBI:17968"/>
        <dbReference type="ChEBI" id="CHEBI:30616"/>
        <dbReference type="ChEBI" id="CHEBI:58079"/>
        <dbReference type="ChEBI" id="CHEBI:456216"/>
        <dbReference type="EC" id="2.7.2.7"/>
    </reaction>
</comment>
<dbReference type="InterPro" id="IPR000890">
    <property type="entry name" value="Aliphatic_acid_kin_short-chain"/>
</dbReference>
<dbReference type="CDD" id="cd24011">
    <property type="entry name" value="ASKHA_NBD_BK"/>
    <property type="match status" value="1"/>
</dbReference>
<dbReference type="PANTHER" id="PTHR21060:SF15">
    <property type="entry name" value="ACETATE KINASE-RELATED"/>
    <property type="match status" value="1"/>
</dbReference>
<dbReference type="Pfam" id="PF00871">
    <property type="entry name" value="Acetate_kinase"/>
    <property type="match status" value="1"/>
</dbReference>
<dbReference type="GO" id="GO:0047761">
    <property type="term" value="F:butyrate kinase activity"/>
    <property type="evidence" value="ECO:0007669"/>
    <property type="project" value="UniProtKB-UniRule"/>
</dbReference>
<name>A0A267MJY0_9FIRM</name>
<proteinExistence type="inferred from homology"/>
<dbReference type="InterPro" id="IPR023865">
    <property type="entry name" value="Aliphatic_acid_kinase_CS"/>
</dbReference>
<dbReference type="HAMAP" id="MF_00542">
    <property type="entry name" value="Butyrate_kinase"/>
    <property type="match status" value="1"/>
</dbReference>
<dbReference type="RefSeq" id="WP_095133252.1">
    <property type="nucleotide sequence ID" value="NZ_NIBG01000006.1"/>
</dbReference>
<dbReference type="Proteomes" id="UP000216024">
    <property type="component" value="Unassembled WGS sequence"/>
</dbReference>
<organism evidence="11 12">
    <name type="scientific">Anaeromicrobium sediminis</name>
    <dbReference type="NCBI Taxonomy" id="1478221"/>
    <lineage>
        <taxon>Bacteria</taxon>
        <taxon>Bacillati</taxon>
        <taxon>Bacillota</taxon>
        <taxon>Clostridia</taxon>
        <taxon>Peptostreptococcales</taxon>
        <taxon>Thermotaleaceae</taxon>
        <taxon>Anaeromicrobium</taxon>
    </lineage>
</organism>
<reference evidence="11 12" key="1">
    <citation type="submission" date="2017-06" db="EMBL/GenBank/DDBJ databases">
        <title>Draft genome sequence of anaerobic fermentative bacterium Anaeromicrobium sediminis DY2726D isolated from West Pacific Ocean sediments.</title>
        <authorList>
            <person name="Zeng X."/>
        </authorList>
    </citation>
    <scope>NUCLEOTIDE SEQUENCE [LARGE SCALE GENOMIC DNA]</scope>
    <source>
        <strain evidence="11 12">DY2726D</strain>
    </source>
</reference>
<comment type="similarity">
    <text evidence="2 9 10">Belongs to the acetokinase family.</text>
</comment>
<evidence type="ECO:0000256" key="3">
    <source>
        <dbReference type="ARBA" id="ARBA00022490"/>
    </source>
</evidence>
<keyword evidence="12" id="KW-1185">Reference proteome</keyword>
<dbReference type="GO" id="GO:0006083">
    <property type="term" value="P:acetate metabolic process"/>
    <property type="evidence" value="ECO:0007669"/>
    <property type="project" value="TreeGrafter"/>
</dbReference>
<comment type="caution">
    <text evidence="11">The sequence shown here is derived from an EMBL/GenBank/DDBJ whole genome shotgun (WGS) entry which is preliminary data.</text>
</comment>
<dbReference type="AlphaFoldDB" id="A0A267MJY0"/>
<keyword evidence="3 9" id="KW-0963">Cytoplasm</keyword>
<comment type="subcellular location">
    <subcellularLocation>
        <location evidence="1 9">Cytoplasm</location>
    </subcellularLocation>
</comment>
<evidence type="ECO:0000256" key="2">
    <source>
        <dbReference type="ARBA" id="ARBA00008748"/>
    </source>
</evidence>
<dbReference type="InterPro" id="IPR043129">
    <property type="entry name" value="ATPase_NBD"/>
</dbReference>